<sequence length="876" mass="102078">MTVVNSESFLPPIQNNSGRKRDFSSSTIFQNQIVENNSNINHQKNSYLSRLIRLSNISNTVPLNQINFVENEKNLKTENELIEHEITSVKETDKHTNFPSKLPVPIGLGSRKRNQWLEPNKKKEEIASEIRETLRHSYSPILEELKVGDKVQESHETYEELLETGYSGEMIDAKIETTNFDVEDKKKIEFKLKSLSECEKPSSAGSIICEYSNESYSTEILSGFDSLKMSIDTFIKPKFDFSLSSDQGINNERNLSVERGIEDIRPSSSYSFVIDSNPPRNQSRLSNIMNRRKTWIADFKKQAKTKNENQESVTTNCLNVKCVSDAEIQTSQNELFSFNDIRDGSVTIPNNFIYQTILNYLQDQGLHESAQIFSLETGVVSNKENEIELKRLMRDKNFDEAIRLTCLSVLSSKTVQLKKESTIQKLNISFHDFIYILYKYYFIDSLKTGAKNIAWEVLLNLRDFVENKDKEDRYKWYESDINHLESAFNSDRENAPNWLLNWDWDTEMHRFWNKVEYVYRFRRMKKILFELKSLYSSNILDRFKMENSEKSVPLFAHVAAEYFMDVRSSISIKDLFMLGKRVLKSDIKLLHTLCPDIPTNAFNDEFFWISWPVWDGKYSTALDQKKNHIDNRIILLQRQKRLNYIAGASDDKKISIYDLQFDHIQTLDPIPQSKTIIFLKFHPENFNWVISVDTDRNIVWWQLDLRQPLQIWRKSHSHTVNHFDFVPNEKDSRAVTCSADHSIKFWHFSTSKSHAASIHSNAPFTTFCISGKEGSQLLYAAQPKGIIKIYKVKTLNLIKQCQVIPFIETSLCSICVSPLDENLIIISADRSEMIILFNIKREKVRFNPVRINPEGTIYQKSVLVLDYIQLNRLKIS</sequence>
<dbReference type="GO" id="GO:0006886">
    <property type="term" value="P:intracellular protein transport"/>
    <property type="evidence" value="ECO:0007669"/>
    <property type="project" value="TreeGrafter"/>
</dbReference>
<dbReference type="GO" id="GO:0006888">
    <property type="term" value="P:endoplasmic reticulum to Golgi vesicle-mediated transport"/>
    <property type="evidence" value="ECO:0007669"/>
    <property type="project" value="TreeGrafter"/>
</dbReference>
<dbReference type="SMART" id="SM00667">
    <property type="entry name" value="LisH"/>
    <property type="match status" value="1"/>
</dbReference>
<evidence type="ECO:0000256" key="4">
    <source>
        <dbReference type="SAM" id="MobiDB-lite"/>
    </source>
</evidence>
<organism evidence="5 6">
    <name type="scientific">Rozella allomycis (strain CSF55)</name>
    <dbReference type="NCBI Taxonomy" id="988480"/>
    <lineage>
        <taxon>Eukaryota</taxon>
        <taxon>Fungi</taxon>
        <taxon>Fungi incertae sedis</taxon>
        <taxon>Cryptomycota</taxon>
        <taxon>Cryptomycota incertae sedis</taxon>
        <taxon>Rozella</taxon>
    </lineage>
</organism>
<reference evidence="6" key="1">
    <citation type="journal article" date="2018" name="Nat. Microbiol.">
        <title>Leveraging single-cell genomics to expand the fungal tree of life.</title>
        <authorList>
            <person name="Ahrendt S.R."/>
            <person name="Quandt C.A."/>
            <person name="Ciobanu D."/>
            <person name="Clum A."/>
            <person name="Salamov A."/>
            <person name="Andreopoulos B."/>
            <person name="Cheng J.F."/>
            <person name="Woyke T."/>
            <person name="Pelin A."/>
            <person name="Henrissat B."/>
            <person name="Reynolds N.K."/>
            <person name="Benny G.L."/>
            <person name="Smith M.E."/>
            <person name="James T.Y."/>
            <person name="Grigoriev I.V."/>
        </authorList>
    </citation>
    <scope>NUCLEOTIDE SEQUENCE [LARGE SCALE GENOMIC DNA]</scope>
    <source>
        <strain evidence="6">CSF55</strain>
    </source>
</reference>
<keyword evidence="2" id="KW-0677">Repeat</keyword>
<dbReference type="Gene3D" id="2.130.10.10">
    <property type="entry name" value="YVTN repeat-like/Quinoprotein amine dehydrogenase"/>
    <property type="match status" value="1"/>
</dbReference>
<dbReference type="PROSITE" id="PS50082">
    <property type="entry name" value="WD_REPEATS_2"/>
    <property type="match status" value="1"/>
</dbReference>
<name>A0A4V1J0I1_ROZAC</name>
<dbReference type="Proteomes" id="UP000281549">
    <property type="component" value="Unassembled WGS sequence"/>
</dbReference>
<evidence type="ECO:0000313" key="5">
    <source>
        <dbReference type="EMBL" id="RKP21639.1"/>
    </source>
</evidence>
<dbReference type="GO" id="GO:0030126">
    <property type="term" value="C:COPI vesicle coat"/>
    <property type="evidence" value="ECO:0007669"/>
    <property type="project" value="TreeGrafter"/>
</dbReference>
<feature type="region of interest" description="Disordered" evidence="4">
    <location>
        <begin position="1"/>
        <end position="22"/>
    </location>
</feature>
<dbReference type="SUPFAM" id="SSF50978">
    <property type="entry name" value="WD40 repeat-like"/>
    <property type="match status" value="1"/>
</dbReference>
<feature type="repeat" description="WD" evidence="3">
    <location>
        <begin position="713"/>
        <end position="756"/>
    </location>
</feature>
<keyword evidence="1 3" id="KW-0853">WD repeat</keyword>
<accession>A0A4V1J0I1</accession>
<dbReference type="PANTHER" id="PTHR19876:SF1">
    <property type="entry name" value="COATOMER SUBUNIT ALPHA"/>
    <property type="match status" value="1"/>
</dbReference>
<dbReference type="InterPro" id="IPR036322">
    <property type="entry name" value="WD40_repeat_dom_sf"/>
</dbReference>
<dbReference type="PANTHER" id="PTHR19876">
    <property type="entry name" value="COATOMER"/>
    <property type="match status" value="1"/>
</dbReference>
<dbReference type="InterPro" id="IPR001680">
    <property type="entry name" value="WD40_rpt"/>
</dbReference>
<dbReference type="AlphaFoldDB" id="A0A4V1J0I1"/>
<dbReference type="InterPro" id="IPR050844">
    <property type="entry name" value="Coatomer_complex_subunit"/>
</dbReference>
<evidence type="ECO:0000256" key="2">
    <source>
        <dbReference type="ARBA" id="ARBA00022737"/>
    </source>
</evidence>
<evidence type="ECO:0000256" key="3">
    <source>
        <dbReference type="PROSITE-ProRule" id="PRU00221"/>
    </source>
</evidence>
<evidence type="ECO:0000313" key="6">
    <source>
        <dbReference type="Proteomes" id="UP000281549"/>
    </source>
</evidence>
<dbReference type="GO" id="GO:0006891">
    <property type="term" value="P:intra-Golgi vesicle-mediated transport"/>
    <property type="evidence" value="ECO:0007669"/>
    <property type="project" value="TreeGrafter"/>
</dbReference>
<protein>
    <submittedName>
        <fullName evidence="5">WD40 repeat-like protein</fullName>
    </submittedName>
</protein>
<dbReference type="PROSITE" id="PS50896">
    <property type="entry name" value="LISH"/>
    <property type="match status" value="1"/>
</dbReference>
<evidence type="ECO:0000256" key="1">
    <source>
        <dbReference type="ARBA" id="ARBA00022574"/>
    </source>
</evidence>
<dbReference type="SMART" id="SM00320">
    <property type="entry name" value="WD40"/>
    <property type="match status" value="4"/>
</dbReference>
<dbReference type="GO" id="GO:0006890">
    <property type="term" value="P:retrograde vesicle-mediated transport, Golgi to endoplasmic reticulum"/>
    <property type="evidence" value="ECO:0007669"/>
    <property type="project" value="TreeGrafter"/>
</dbReference>
<dbReference type="InterPro" id="IPR006594">
    <property type="entry name" value="LisH"/>
</dbReference>
<proteinExistence type="predicted"/>
<dbReference type="InterPro" id="IPR015943">
    <property type="entry name" value="WD40/YVTN_repeat-like_dom_sf"/>
</dbReference>
<gene>
    <name evidence="5" type="ORF">ROZALSC1DRAFT_26958</name>
</gene>
<dbReference type="EMBL" id="ML004939">
    <property type="protein sequence ID" value="RKP21639.1"/>
    <property type="molecule type" value="Genomic_DNA"/>
</dbReference>
<feature type="compositionally biased region" description="Polar residues" evidence="4">
    <location>
        <begin position="1"/>
        <end position="17"/>
    </location>
</feature>